<reference evidence="1" key="1">
    <citation type="journal article" date="2013" name="Genetics">
        <title>The draft genome and transcriptome of Panagrellus redivivus are shaped by the harsh demands of a free-living lifestyle.</title>
        <authorList>
            <person name="Srinivasan J."/>
            <person name="Dillman A.R."/>
            <person name="Macchietto M.G."/>
            <person name="Heikkinen L."/>
            <person name="Lakso M."/>
            <person name="Fracchia K.M."/>
            <person name="Antoshechkin I."/>
            <person name="Mortazavi A."/>
            <person name="Wong G."/>
            <person name="Sternberg P.W."/>
        </authorList>
    </citation>
    <scope>NUCLEOTIDE SEQUENCE [LARGE SCALE GENOMIC DNA]</scope>
    <source>
        <strain evidence="1">MT8872</strain>
    </source>
</reference>
<name>A0A7E4ZS78_PANRE</name>
<reference evidence="2" key="2">
    <citation type="submission" date="2020-10" db="UniProtKB">
        <authorList>
            <consortium name="WormBaseParasite"/>
        </authorList>
    </citation>
    <scope>IDENTIFICATION</scope>
</reference>
<evidence type="ECO:0000313" key="2">
    <source>
        <dbReference type="WBParaSite" id="Pan_g14031.t1"/>
    </source>
</evidence>
<accession>A0A7E4ZS78</accession>
<sequence length="89" mass="10074">MLQLSQLQCSKPLASVDDNQLFFCAKLNKNAIAIAGIRKGAQHEAKNKVPEAVCMSVRAMLVIRLTFLWLDFRTCVLQWFAVLHTLIWG</sequence>
<evidence type="ECO:0000313" key="1">
    <source>
        <dbReference type="Proteomes" id="UP000492821"/>
    </source>
</evidence>
<keyword evidence="1" id="KW-1185">Reference proteome</keyword>
<organism evidence="1 2">
    <name type="scientific">Panagrellus redivivus</name>
    <name type="common">Microworm</name>
    <dbReference type="NCBI Taxonomy" id="6233"/>
    <lineage>
        <taxon>Eukaryota</taxon>
        <taxon>Metazoa</taxon>
        <taxon>Ecdysozoa</taxon>
        <taxon>Nematoda</taxon>
        <taxon>Chromadorea</taxon>
        <taxon>Rhabditida</taxon>
        <taxon>Tylenchina</taxon>
        <taxon>Panagrolaimomorpha</taxon>
        <taxon>Panagrolaimoidea</taxon>
        <taxon>Panagrolaimidae</taxon>
        <taxon>Panagrellus</taxon>
    </lineage>
</organism>
<dbReference type="AlphaFoldDB" id="A0A7E4ZS78"/>
<proteinExistence type="predicted"/>
<dbReference type="Proteomes" id="UP000492821">
    <property type="component" value="Unassembled WGS sequence"/>
</dbReference>
<protein>
    <submittedName>
        <fullName evidence="2">Ribosomal_L7Ae domain-containing protein</fullName>
    </submittedName>
</protein>
<dbReference type="WBParaSite" id="Pan_g14031.t1">
    <property type="protein sequence ID" value="Pan_g14031.t1"/>
    <property type="gene ID" value="Pan_g14031"/>
</dbReference>